<evidence type="ECO:0000313" key="3">
    <source>
        <dbReference type="EMBL" id="AKD57132.1"/>
    </source>
</evidence>
<protein>
    <submittedName>
        <fullName evidence="3">Histidine kinase</fullName>
    </submittedName>
</protein>
<dbReference type="AlphaFoldDB" id="A0A0E3V8W1"/>
<dbReference type="PANTHER" id="PTHR44520:SF2">
    <property type="entry name" value="RESPONSE REGULATOR RCP1"/>
    <property type="match status" value="1"/>
</dbReference>
<feature type="modified residue" description="4-aspartylphosphate" evidence="1">
    <location>
        <position position="75"/>
    </location>
</feature>
<dbReference type="GO" id="GO:0000160">
    <property type="term" value="P:phosphorelay signal transduction system"/>
    <property type="evidence" value="ECO:0007669"/>
    <property type="project" value="InterPro"/>
</dbReference>
<dbReference type="Proteomes" id="UP000033054">
    <property type="component" value="Chromosome"/>
</dbReference>
<dbReference type="Pfam" id="PF00072">
    <property type="entry name" value="Response_reg"/>
    <property type="match status" value="1"/>
</dbReference>
<evidence type="ECO:0000256" key="1">
    <source>
        <dbReference type="PROSITE-ProRule" id="PRU00169"/>
    </source>
</evidence>
<evidence type="ECO:0000259" key="2">
    <source>
        <dbReference type="PROSITE" id="PS50110"/>
    </source>
</evidence>
<name>A0A0E3V8W1_9BACT</name>
<dbReference type="KEGG" id="srd:SD10_21780"/>
<dbReference type="PANTHER" id="PTHR44520">
    <property type="entry name" value="RESPONSE REGULATOR RCP1-RELATED"/>
    <property type="match status" value="1"/>
</dbReference>
<organism evidence="3 4">
    <name type="scientific">Spirosoma radiotolerans</name>
    <dbReference type="NCBI Taxonomy" id="1379870"/>
    <lineage>
        <taxon>Bacteria</taxon>
        <taxon>Pseudomonadati</taxon>
        <taxon>Bacteroidota</taxon>
        <taxon>Cytophagia</taxon>
        <taxon>Cytophagales</taxon>
        <taxon>Cytophagaceae</taxon>
        <taxon>Spirosoma</taxon>
    </lineage>
</organism>
<gene>
    <name evidence="3" type="ORF">SD10_21780</name>
</gene>
<dbReference type="InterPro" id="IPR001789">
    <property type="entry name" value="Sig_transdc_resp-reg_receiver"/>
</dbReference>
<dbReference type="SUPFAM" id="SSF52172">
    <property type="entry name" value="CheY-like"/>
    <property type="match status" value="1"/>
</dbReference>
<proteinExistence type="predicted"/>
<dbReference type="OrthoDB" id="958605at2"/>
<feature type="domain" description="Response regulatory" evidence="2">
    <location>
        <begin position="18"/>
        <end position="144"/>
    </location>
</feature>
<dbReference type="InterPro" id="IPR011006">
    <property type="entry name" value="CheY-like_superfamily"/>
</dbReference>
<dbReference type="PROSITE" id="PS50110">
    <property type="entry name" value="RESPONSE_REGULATORY"/>
    <property type="match status" value="1"/>
</dbReference>
<keyword evidence="3" id="KW-0418">Kinase</keyword>
<dbReference type="InterPro" id="IPR052893">
    <property type="entry name" value="TCS_response_regulator"/>
</dbReference>
<dbReference type="Gene3D" id="3.40.50.2300">
    <property type="match status" value="1"/>
</dbReference>
<dbReference type="PATRIC" id="fig|1379870.5.peg.4706"/>
<dbReference type="RefSeq" id="WP_046576716.1">
    <property type="nucleotide sequence ID" value="NZ_CP010429.1"/>
</dbReference>
<reference evidence="3 4" key="1">
    <citation type="journal article" date="2014" name="Curr. Microbiol.">
        <title>Spirosoma radiotolerans sp. nov., a gamma-radiation-resistant bacterium isolated from gamma ray-irradiated soil.</title>
        <authorList>
            <person name="Lee J.J."/>
            <person name="Srinivasan S."/>
            <person name="Lim S."/>
            <person name="Joe M."/>
            <person name="Im S."/>
            <person name="Bae S.I."/>
            <person name="Park K.R."/>
            <person name="Han J.H."/>
            <person name="Park S.H."/>
            <person name="Joo B.M."/>
            <person name="Park S.J."/>
            <person name="Kim M.K."/>
        </authorList>
    </citation>
    <scope>NUCLEOTIDE SEQUENCE [LARGE SCALE GENOMIC DNA]</scope>
    <source>
        <strain evidence="3 4">DG5A</strain>
    </source>
</reference>
<dbReference type="EMBL" id="CP010429">
    <property type="protein sequence ID" value="AKD57132.1"/>
    <property type="molecule type" value="Genomic_DNA"/>
</dbReference>
<sequence length="160" mass="19028">MKSFHDQVRIKENFKRAKVLVIEDNDDHWLFIKRAMQQCLSEITPIRAVCPQEALTFLHEWQHQEWEIPKVIIQDLYLPNRTAGWQLLRQIKQMPIPFCQVPVIMLSSSNDSNDIMEAYAFGASSYLVKPITFDGWLTYFLELRTYWWETVSLPPLHYVL</sequence>
<keyword evidence="4" id="KW-1185">Reference proteome</keyword>
<keyword evidence="1" id="KW-0597">Phosphoprotein</keyword>
<dbReference type="HOGENOM" id="CLU_000445_69_17_10"/>
<keyword evidence="3" id="KW-0808">Transferase</keyword>
<accession>A0A0E3V8W1</accession>
<dbReference type="SMART" id="SM00448">
    <property type="entry name" value="REC"/>
    <property type="match status" value="1"/>
</dbReference>
<dbReference type="STRING" id="1379870.SD10_21780"/>
<evidence type="ECO:0000313" key="4">
    <source>
        <dbReference type="Proteomes" id="UP000033054"/>
    </source>
</evidence>
<dbReference type="GO" id="GO:0016301">
    <property type="term" value="F:kinase activity"/>
    <property type="evidence" value="ECO:0007669"/>
    <property type="project" value="UniProtKB-KW"/>
</dbReference>